<dbReference type="Proteomes" id="UP000167074">
    <property type="component" value="Segment"/>
</dbReference>
<evidence type="ECO:0000313" key="13">
    <source>
        <dbReference type="EMBL" id="AFM36266.1"/>
    </source>
</evidence>
<evidence type="ECO:0000313" key="33">
    <source>
        <dbReference type="EMBL" id="QOJ44298.1"/>
    </source>
</evidence>
<evidence type="ECO:0000313" key="5">
    <source>
        <dbReference type="EMBL" id="AER28086.1"/>
    </source>
</evidence>
<evidence type="ECO:0000313" key="47">
    <source>
        <dbReference type="Proteomes" id="UP000143285"/>
    </source>
</evidence>
<dbReference type="Proteomes" id="UP000139998">
    <property type="component" value="Segment"/>
</dbReference>
<dbReference type="Proteomes" id="UP000140289">
    <property type="component" value="Genome"/>
</dbReference>
<dbReference type="GO" id="GO:0004386">
    <property type="term" value="F:helicase activity"/>
    <property type="evidence" value="ECO:0007669"/>
    <property type="project" value="UniProtKB-KW"/>
</dbReference>
<dbReference type="EMBL" id="JN580317">
    <property type="protein sequence ID" value="AFM36659.1"/>
    <property type="molecule type" value="Genomic_DNA"/>
</dbReference>
<dbReference type="EMBL" id="HQ630064">
    <property type="protein sequence ID" value="AEB97353.1"/>
    <property type="molecule type" value="Genomic_DNA"/>
</dbReference>
<dbReference type="Proteomes" id="UP000165693">
    <property type="component" value="Genome"/>
</dbReference>
<dbReference type="EMBL" id="JN542535">
    <property type="protein sequence ID" value="AFD36681.1"/>
    <property type="molecule type" value="Genomic_DNA"/>
</dbReference>
<dbReference type="Proteomes" id="UP000133962">
    <property type="component" value="Segment"/>
</dbReference>
<evidence type="ECO:0000313" key="48">
    <source>
        <dbReference type="Proteomes" id="UP000165693"/>
    </source>
</evidence>
<dbReference type="EMBL" id="MN784691">
    <property type="protein sequence ID" value="QLF79221.1"/>
    <property type="molecule type" value="Genomic_DNA"/>
</dbReference>
<evidence type="ECO:0000313" key="21">
    <source>
        <dbReference type="EMBL" id="AGC23090.1"/>
    </source>
</evidence>
<reference evidence="4 43" key="3">
    <citation type="journal article" date="2011" name="BMC Genomics">
        <title>First complete genome sequence of infectious laryngotracheitis virus.</title>
        <authorList>
            <person name="Lee S.-W."/>
            <person name="Markham P.F."/>
            <person name="Markham J.F."/>
            <person name="Petermann I."/>
            <person name="Noormohammadi A.H."/>
            <person name="Browning G.F."/>
            <person name="Ficorilli N.P."/>
            <person name="Hartley C.A."/>
            <person name="Devlin J.M."/>
        </authorList>
    </citation>
    <scope>NUCLEOTIDE SEQUENCE [LARGE SCALE GENOMIC DNA]</scope>
    <source>
        <strain evidence="4">Live attenuated Serva</strain>
    </source>
</reference>
<reference evidence="32" key="17">
    <citation type="submission" date="2019-11" db="EMBL/GenBank/DDBJ databases">
        <authorList>
            <person name="Spatz S."/>
            <person name="Volkening J."/>
            <person name="Ross T."/>
        </authorList>
    </citation>
    <scope>NUCLEOTIDE SEQUENCE</scope>
</reference>
<dbReference type="Proteomes" id="UP000101568">
    <property type="component" value="Segment"/>
</dbReference>
<dbReference type="EMBL" id="JN580312">
    <property type="protein sequence ID" value="AFM36266.1"/>
    <property type="molecule type" value="Genomic_DNA"/>
</dbReference>
<dbReference type="Proteomes" id="UP000107684">
    <property type="component" value="Segment"/>
</dbReference>
<dbReference type="EMBL" id="JN542534">
    <property type="protein sequence ID" value="AFD36602.1"/>
    <property type="molecule type" value="Genomic_DNA"/>
</dbReference>
<gene>
    <name evidence="31" type="primary">UL4</name>
    <name evidence="7" type="ORF">GaHV1LT_gp56</name>
    <name evidence="8" type="ORF">GaHV1LV_gp56</name>
    <name evidence="21" type="ORF">ILTV_ORF58</name>
    <name evidence="4" type="ORF">ILTV_ORF59</name>
    <name evidence="6" type="ORF">ILTVA20_ORF58</name>
    <name evidence="25" type="ORF">ILTVK317_ORF58</name>
    <name evidence="23" type="ORF">ILTVLJS09_ORF58</name>
    <name evidence="5" type="ORF">ILTVSA2_ORF58</name>
    <name evidence="24" type="ORF">ILTVWG_ORF58</name>
</gene>
<dbReference type="RefSeq" id="YP_010795291.1">
    <property type="nucleotide sequence ID" value="NC_075683.1"/>
</dbReference>
<evidence type="ECO:0000313" key="45">
    <source>
        <dbReference type="Proteomes" id="UP000139998"/>
    </source>
</evidence>
<evidence type="ECO:0000313" key="23">
    <source>
        <dbReference type="EMBL" id="AGN48212.1"/>
    </source>
</evidence>
<dbReference type="EMBL" id="JX458824">
    <property type="protein sequence ID" value="AGN48370.1"/>
    <property type="molecule type" value="Genomic_DNA"/>
</dbReference>
<dbReference type="Proteomes" id="UP000105066">
    <property type="component" value="Segment"/>
</dbReference>
<evidence type="ECO:0000313" key="49">
    <source>
        <dbReference type="Proteomes" id="UP000167074"/>
    </source>
</evidence>
<evidence type="ECO:0000313" key="50">
    <source>
        <dbReference type="Proteomes" id="UP000168685"/>
    </source>
</evidence>
<dbReference type="Proteomes" id="UP000142565">
    <property type="component" value="Segment"/>
</dbReference>
<evidence type="ECO:0000313" key="39">
    <source>
        <dbReference type="Proteomes" id="UP000107684"/>
    </source>
</evidence>
<evidence type="ECO:0000313" key="10">
    <source>
        <dbReference type="EMBL" id="AFD36602.1"/>
    </source>
</evidence>
<evidence type="ECO:0000313" key="30">
    <source>
        <dbReference type="EMBL" id="AJR27845.1"/>
    </source>
</evidence>
<reference evidence="40 41" key="9">
    <citation type="journal article" date="2012" name="Virus Genes">
        <title>Comparative full genome analysis of four infectious laryngotracheitis virus (Gallid herpesvirus-1) virulent isolates from the United States.</title>
        <authorList>
            <person name="Spatz S.J."/>
            <person name="Volkening J.D."/>
            <person name="Keeler C.L."/>
            <person name="Kutish G.F."/>
            <person name="Riblet S.M."/>
            <person name="Boettger C.M."/>
            <person name="Clark K.F."/>
            <person name="Zsak L."/>
            <person name="Afonso C.L."/>
            <person name="Mundt E.S."/>
            <person name="Rock D.L."/>
            <person name="Garcia M."/>
        </authorList>
    </citation>
    <scope>NUCLEOTIDE SEQUENCE [LARGE SCALE GENOMIC DNA]</scope>
    <source>
        <strain evidence="9">1874C5</strain>
        <strain evidence="12">63140/C/08/BR</strain>
        <strain evidence="11">81658</strain>
        <strain evidence="10">USDA reference</strain>
    </source>
</reference>
<dbReference type="GeneID" id="80532431"/>
<dbReference type="EMBL" id="JN580313">
    <property type="protein sequence ID" value="AFM36345.1"/>
    <property type="molecule type" value="Genomic_DNA"/>
</dbReference>
<reference evidence="9" key="5">
    <citation type="submission" date="2011-08" db="EMBL/GenBank/DDBJ databases">
        <authorList>
            <person name="Spatz S."/>
        </authorList>
    </citation>
    <scope>NUCLEOTIDE SEQUENCE</scope>
    <source>
        <strain evidence="9">1874C5</strain>
        <strain evidence="12">63140/C/08/BR</strain>
        <strain evidence="11">81658</strain>
        <strain evidence="10">USDA reference</strain>
    </source>
</reference>
<evidence type="ECO:0000256" key="1">
    <source>
        <dbReference type="ARBA" id="ARBA00004147"/>
    </source>
</evidence>
<dbReference type="EMBL" id="JN804826">
    <property type="protein sequence ID" value="AFN01963.1"/>
    <property type="molecule type" value="Genomic_DNA"/>
</dbReference>
<evidence type="ECO:0000313" key="46">
    <source>
        <dbReference type="Proteomes" id="UP000140289"/>
    </source>
</evidence>
<evidence type="ECO:0000313" key="7">
    <source>
        <dbReference type="EMBL" id="AEW67805.1"/>
    </source>
</evidence>
<evidence type="ECO:0000313" key="24">
    <source>
        <dbReference type="EMBL" id="AGN48290.1"/>
    </source>
</evidence>
<evidence type="ECO:0000313" key="27">
    <source>
        <dbReference type="EMBL" id="AJR27608.1"/>
    </source>
</evidence>
<reference evidence="31" key="2">
    <citation type="submission" date="1998-07" db="EMBL/GenBank/DDBJ databases">
        <authorList>
            <person name="Fuchs W."/>
        </authorList>
    </citation>
    <scope>NUCLEOTIDE SEQUENCE</scope>
</reference>
<dbReference type="EMBL" id="JX646899">
    <property type="protein sequence ID" value="AGC23171.1"/>
    <property type="molecule type" value="Genomic_DNA"/>
</dbReference>
<protein>
    <submittedName>
        <fullName evidence="4">Nuclear protein UL4</fullName>
    </submittedName>
    <submittedName>
        <fullName evidence="31">UL4 protein</fullName>
    </submittedName>
</protein>
<dbReference type="EMBL" id="JN580314">
    <property type="protein sequence ID" value="AFM36423.1"/>
    <property type="molecule type" value="Genomic_DNA"/>
</dbReference>
<dbReference type="GO" id="GO:0042025">
    <property type="term" value="C:host cell nucleus"/>
    <property type="evidence" value="ECO:0007669"/>
    <property type="project" value="UniProtKB-SubCell"/>
</dbReference>
<dbReference type="EMBL" id="KP677883">
    <property type="protein sequence ID" value="AJR27687.1"/>
    <property type="molecule type" value="Genomic_DNA"/>
</dbReference>
<dbReference type="Proteomes" id="UP000115495">
    <property type="component" value="Segment"/>
</dbReference>
<reference evidence="31" key="1">
    <citation type="journal article" date="1996" name="J. Gen. Virol.">
        <title>DNA sequence and transcriptional analysis of the UL1 to UL5 gene cluster of infectious laryngotracheitis virus.</title>
        <authorList>
            <person name="Fuchs W."/>
            <person name="Mettenleiter T.C."/>
        </authorList>
    </citation>
    <scope>NUCLEOTIDE SEQUENCE</scope>
</reference>
<evidence type="ECO:0000313" key="31">
    <source>
        <dbReference type="EMBL" id="CAA65898.1"/>
    </source>
</evidence>
<evidence type="ECO:0000313" key="51">
    <source>
        <dbReference type="Proteomes" id="UP000173990"/>
    </source>
</evidence>
<reference evidence="33" key="18">
    <citation type="journal article" date="2020" name="Vet. Microbiol.">
        <title>Glycoprotein-C-gene-deleted recombinant infectious laryngotracheitis virus expressing a genotype VII Newcastle disease virus fusion protein protects against virulent infectious laryngotracheitis virus and Newcastle disease virus.</title>
        <authorList>
            <person name="Wei X."/>
            <person name="Shao Y."/>
            <person name="Han Z."/>
            <person name="Sun J."/>
            <person name="Liu S."/>
        </authorList>
    </citation>
    <scope>NUCLEOTIDE SEQUENCE</scope>
    <source>
        <strain evidence="33">Ck/CH/LHLJ/120305</strain>
    </source>
</reference>
<evidence type="ECO:0000313" key="26">
    <source>
        <dbReference type="EMBL" id="AJR27529.1"/>
    </source>
</evidence>
<dbReference type="Proteomes" id="UP000113785">
    <property type="component" value="Segment"/>
</dbReference>
<dbReference type="Proteomes" id="UP000149898">
    <property type="component" value="Segment"/>
</dbReference>
<evidence type="ECO:0000313" key="44">
    <source>
        <dbReference type="Proteomes" id="UP000133962"/>
    </source>
</evidence>
<organism evidence="31">
    <name type="scientific">Infectious laryngotracheitis virus</name>
    <name type="common">ILTV</name>
    <name type="synonym">Gallid herpesvirus 1</name>
    <dbReference type="NCBI Taxonomy" id="10386"/>
    <lineage>
        <taxon>Viruses</taxon>
        <taxon>Duplodnaviria</taxon>
        <taxon>Heunggongvirae</taxon>
        <taxon>Peploviricota</taxon>
        <taxon>Herviviricetes</taxon>
        <taxon>Herpesvirales</taxon>
        <taxon>Orthoherpesviridae</taxon>
        <taxon>Alphaherpesvirinae</taxon>
        <taxon>Iltovirus</taxon>
        <taxon>Iltovirus gallidalpha1</taxon>
    </lineage>
</organism>
<reference evidence="32" key="19">
    <citation type="submission" date="2021-03" db="EMBL/GenBank/DDBJ databases">
        <title>Reconstitution and mutagenesis of Avian infectious laryngotracheitis virus from cosmid and yeast centromeric plasmid clones.</title>
        <authorList>
            <person name="Garcia M."/>
            <person name="Fuchs W."/>
            <person name="Loncoman C."/>
            <person name="Riblet S."/>
            <person name="Kim T."/>
            <person name="Likens N."/>
            <person name="Mettenleiter T."/>
        </authorList>
    </citation>
    <scope>NUCLEOTIDE SEQUENCE</scope>
</reference>
<evidence type="ECO:0000313" key="34">
    <source>
        <dbReference type="Proteomes" id="UP000097781"/>
    </source>
</evidence>
<keyword evidence="31" id="KW-0547">Nucleotide-binding</keyword>
<dbReference type="KEGG" id="vg:3239031"/>
<dbReference type="EMBL" id="JQ083494">
    <property type="protein sequence ID" value="AEW67884.1"/>
    <property type="molecule type" value="Genomic_DNA"/>
</dbReference>
<dbReference type="EMBL" id="JN542533">
    <property type="protein sequence ID" value="AFD36523.1"/>
    <property type="molecule type" value="Genomic_DNA"/>
</dbReference>
<dbReference type="EMBL" id="KP677881">
    <property type="protein sequence ID" value="AJR27529.1"/>
    <property type="molecule type" value="Genomic_DNA"/>
</dbReference>
<name>Q98105_ILTV</name>
<organismHost>
    <name type="scientific">Gallus gallus</name>
    <name type="common">Chicken</name>
    <dbReference type="NCBI Taxonomy" id="9031"/>
</organismHost>
<evidence type="ECO:0000313" key="43">
    <source>
        <dbReference type="Proteomes" id="UP000127603"/>
    </source>
</evidence>
<dbReference type="EMBL" id="JN596962">
    <property type="protein sequence ID" value="AER28086.1"/>
    <property type="molecule type" value="Genomic_DNA"/>
</dbReference>
<evidence type="ECO:0000313" key="9">
    <source>
        <dbReference type="EMBL" id="AFD36523.1"/>
    </source>
</evidence>
<evidence type="ECO:0000313" key="41">
    <source>
        <dbReference type="Proteomes" id="UP000119799"/>
    </source>
</evidence>
<evidence type="ECO:0000313" key="16">
    <source>
        <dbReference type="EMBL" id="AFM36501.1"/>
    </source>
</evidence>
<dbReference type="Proteomes" id="UP000173639">
    <property type="component" value="Segment"/>
</dbReference>
<reference evidence="45 51" key="13">
    <citation type="journal article" date="2013" name="PLoS ONE">
        <title>Phylogenetic and Molecular Epidemiological Studies Reveal Evidence of Multiple Past Recombination Events between Infectious Laryngotracheitis Viruses.</title>
        <authorList>
            <person name="Lee S.-W."/>
            <person name="Devlin J.M."/>
            <person name="Markham J.F."/>
            <person name="Noormohammadi A.H."/>
            <person name="Browning G.F."/>
            <person name="Ficorilli N.P."/>
            <person name="Hartley C.A."/>
            <person name="Markham P.F."/>
        </authorList>
    </citation>
    <scope>NUCLEOTIDE SEQUENCE [LARGE SCALE GENOMIC DNA]</scope>
    <source>
        <strain evidence="22">CSW-1</strain>
        <strain evidence="21">V1-99</strain>
    </source>
</reference>
<evidence type="ECO:0000313" key="6">
    <source>
        <dbReference type="EMBL" id="AER28165.1"/>
    </source>
</evidence>
<dbReference type="Proteomes" id="UP000165395">
    <property type="component" value="Segment"/>
</dbReference>
<reference evidence="23 49" key="14">
    <citation type="journal article" date="2013" name="PLoS ONE">
        <title>Detection of infectious laryngotracheitis virus by real-time PCR in naturally and experimentally infected chickens.</title>
        <authorList>
            <person name="Zhao Y."/>
            <person name="Kong C."/>
            <person name="Cui X."/>
            <person name="Cui H."/>
            <person name="Shi X."/>
            <person name="Zhang X."/>
            <person name="Hu S."/>
            <person name="Hao L."/>
            <person name="Wang Y."/>
        </authorList>
    </citation>
    <scope>NUCLEOTIDE SEQUENCE [LARGE SCALE GENOMIC DNA]</scope>
    <source>
        <strain evidence="23">LJS09</strain>
    </source>
</reference>
<reference evidence="34 38" key="16">
    <citation type="journal article" date="2016" name="PLoS ONE">
        <title>Full Genome Sequence-Based Comparative Study of Wild-Type and Vaccine Strains of Infectious Laryngotracheitis Virus from Italy.</title>
        <authorList>
            <person name="Piccirillo A."/>
            <person name="Lavezzo E."/>
            <person name="Niero G."/>
            <person name="Moreno A."/>
            <person name="Massi P."/>
            <person name="Franchin E."/>
            <person name="Toppo S."/>
            <person name="Salata C."/>
            <person name="Palu G."/>
        </authorList>
    </citation>
    <scope>NUCLEOTIDE SEQUENCE [LARGE SCALE GENOMIC DNA]</scope>
    <source>
        <strain evidence="28">193435/07</strain>
        <strain evidence="30">4787/80</strain>
        <strain evidence="29">757/11</strain>
        <strain evidence="26">Nobilis Laringovac</strain>
        <strain evidence="27">Poulvac ILT</strain>
    </source>
</reference>
<evidence type="ECO:0000313" key="4">
    <source>
        <dbReference type="EMBL" id="AEB97353.1"/>
    </source>
</evidence>
<evidence type="ECO:0000313" key="38">
    <source>
        <dbReference type="Proteomes" id="UP000105066"/>
    </source>
</evidence>
<accession>Q98105</accession>
<dbReference type="KEGG" id="vg:80532431"/>
<evidence type="ECO:0000313" key="28">
    <source>
        <dbReference type="EMBL" id="AJR27687.1"/>
    </source>
</evidence>
<dbReference type="EMBL" id="KP677884">
    <property type="protein sequence ID" value="AJR27766.1"/>
    <property type="molecule type" value="Genomic_DNA"/>
</dbReference>
<dbReference type="EMBL" id="JN596963">
    <property type="protein sequence ID" value="AER28165.1"/>
    <property type="molecule type" value="Genomic_DNA"/>
</dbReference>
<keyword evidence="31" id="KW-0378">Hydrolase</keyword>
<evidence type="ECO:0000313" key="14">
    <source>
        <dbReference type="EMBL" id="AFM36345.1"/>
    </source>
</evidence>
<sequence length="178" mass="19559">MIFISYVMVGVQGLGHGSATEYEQVVYSCDGGMRFICIGNKMYRHQLPPGKVIVIHNPVATMIAVDCEEEFCAYCLERNGSHRGPSGETLAFQFSACWFLGRGGTRERWSSGNITMMNFLGVAHLTVTIYETPEDLASSAHTTPTCSQSSPESLECPEESVPRDLVEFAARHAGLLEE</sequence>
<keyword evidence="31" id="KW-0347">Helicase</keyword>
<dbReference type="Pfam" id="PF03277">
    <property type="entry name" value="Herpes_UL4"/>
    <property type="match status" value="1"/>
</dbReference>
<evidence type="ECO:0000313" key="11">
    <source>
        <dbReference type="EMBL" id="AFD36681.1"/>
    </source>
</evidence>
<dbReference type="Proteomes" id="UP000143285">
    <property type="component" value="Genome"/>
</dbReference>
<keyword evidence="31" id="KW-0067">ATP-binding</keyword>
<dbReference type="EMBL" id="KP677882">
    <property type="protein sequence ID" value="AJR27608.1"/>
    <property type="molecule type" value="Genomic_DNA"/>
</dbReference>
<evidence type="ECO:0000313" key="32">
    <source>
        <dbReference type="EMBL" id="QLF79185.1"/>
    </source>
</evidence>
<proteinExistence type="inferred from homology"/>
<dbReference type="EMBL" id="JN580316">
    <property type="protein sequence ID" value="AFM36580.1"/>
    <property type="molecule type" value="Genomic_DNA"/>
</dbReference>
<dbReference type="EMBL" id="MN784690">
    <property type="protein sequence ID" value="QLF79185.1"/>
    <property type="molecule type" value="Genomic_DNA"/>
</dbReference>
<dbReference type="Proteomes" id="UP000101327">
    <property type="component" value="Segment"/>
</dbReference>
<evidence type="ECO:0000313" key="25">
    <source>
        <dbReference type="EMBL" id="AGN48370.1"/>
    </source>
</evidence>
<evidence type="ECO:0000313" key="12">
    <source>
        <dbReference type="EMBL" id="AFD36760.1"/>
    </source>
</evidence>
<dbReference type="EMBL" id="JN542536">
    <property type="protein sequence ID" value="AFD36760.1"/>
    <property type="molecule type" value="Genomic_DNA"/>
</dbReference>
<evidence type="ECO:0000313" key="19">
    <source>
        <dbReference type="EMBL" id="AFN01963.1"/>
    </source>
</evidence>
<dbReference type="Proteomes" id="UP000168685">
    <property type="component" value="Segment"/>
</dbReference>
<evidence type="ECO:0000313" key="18">
    <source>
        <dbReference type="EMBL" id="AFM36659.1"/>
    </source>
</evidence>
<reference evidence="36 46" key="15">
    <citation type="journal article" date="2013" name="Virology">
        <title>Genomic sequence analysis of the United States infectious laryngotracheitis vaccine strains chicken embryo origin (CEO) and tissue culture origin (TCO).</title>
        <authorList>
            <person name="Garcia M."/>
            <person name="Volkening J."/>
            <person name="Riblet S."/>
            <person name="Spatz S."/>
        </authorList>
    </citation>
    <scope>NUCLEOTIDE SEQUENCE [LARGE SCALE GENOMIC DNA]</scope>
    <source>
        <strain evidence="17">CEO high passage</strain>
        <strain evidence="18">CEO low passage</strain>
        <strain evidence="14">CEO TRVX</strain>
        <strain evidence="15">TCO high passage</strain>
        <strain evidence="13">TCO IVAX</strain>
        <strain evidence="16">TCO low passage</strain>
    </source>
</reference>
<evidence type="ECO:0000313" key="40">
    <source>
        <dbReference type="Proteomes" id="UP000113785"/>
    </source>
</evidence>
<dbReference type="Proteomes" id="UP000153636">
    <property type="component" value="Segment"/>
</dbReference>
<dbReference type="EMBL" id="JX458823">
    <property type="protein sequence ID" value="AGN48290.1"/>
    <property type="molecule type" value="Genomic_DNA"/>
</dbReference>
<dbReference type="Proteomes" id="UP000097781">
    <property type="component" value="Segment"/>
</dbReference>
<evidence type="ECO:0000313" key="15">
    <source>
        <dbReference type="EMBL" id="AFM36423.1"/>
    </source>
</evidence>
<evidence type="ECO:0000313" key="29">
    <source>
        <dbReference type="EMBL" id="AJR27766.1"/>
    </source>
</evidence>
<dbReference type="Proteomes" id="UP000127603">
    <property type="component" value="Segment"/>
</dbReference>
<dbReference type="EMBL" id="JN580315">
    <property type="protein sequence ID" value="AFM36501.1"/>
    <property type="molecule type" value="Genomic_DNA"/>
</dbReference>
<keyword evidence="39" id="KW-1185">Reference proteome</keyword>
<comment type="similarity">
    <text evidence="2">Belongs to the alphaherpesvirinae HHV-1 UL4 family.</text>
</comment>
<keyword evidence="3" id="KW-1048">Host nucleus</keyword>
<dbReference type="EMBL" id="MT876619">
    <property type="protein sequence ID" value="QOJ44298.1"/>
    <property type="molecule type" value="Genomic_DNA"/>
</dbReference>
<reference evidence="35 37" key="8">
    <citation type="journal article" date="2012" name="Science">
        <title>Attenuated vaccines can recombine to form virulent field viruses.</title>
        <authorList>
            <person name="Lee S.W."/>
            <person name="Markham P.F."/>
            <person name="Coppo M.J."/>
            <person name="Legione A.R."/>
            <person name="Markham J.F."/>
            <person name="Noormohammadi A.H."/>
            <person name="Browning G.F."/>
            <person name="Ficorilli N."/>
            <person name="Hartley C.A."/>
            <person name="Devlin J.M."/>
        </authorList>
    </citation>
    <scope>NUCLEOTIDE SEQUENCE [LARGE SCALE GENOMIC DNA]</scope>
    <source>
        <strain evidence="19">ACC78</strain>
        <strain evidence="20">CL9</strain>
    </source>
</reference>
<dbReference type="GeneID" id="3239031"/>
<evidence type="ECO:0000256" key="2">
    <source>
        <dbReference type="ARBA" id="ARBA00010784"/>
    </source>
</evidence>
<dbReference type="EMBL" id="X97256">
    <property type="protein sequence ID" value="CAA65898.1"/>
    <property type="molecule type" value="Genomic_DNA"/>
</dbReference>
<evidence type="ECO:0000313" key="42">
    <source>
        <dbReference type="Proteomes" id="UP000124840"/>
    </source>
</evidence>
<dbReference type="EMBL" id="JX458822">
    <property type="protein sequence ID" value="AGN48212.1"/>
    <property type="molecule type" value="Genomic_DNA"/>
</dbReference>
<evidence type="ECO:0000313" key="35">
    <source>
        <dbReference type="Proteomes" id="UP000100421"/>
    </source>
</evidence>
<evidence type="ECO:0000313" key="8">
    <source>
        <dbReference type="EMBL" id="AEW67884.1"/>
    </source>
</evidence>
<dbReference type="EMBL" id="JX646898">
    <property type="protein sequence ID" value="AGC23090.1"/>
    <property type="molecule type" value="Genomic_DNA"/>
</dbReference>
<evidence type="ECO:0000256" key="3">
    <source>
        <dbReference type="ARBA" id="ARBA00022562"/>
    </source>
</evidence>
<reference evidence="44 50" key="10">
    <citation type="journal article" date="2012" name="Virus Genes">
        <title>Genome sequence comparison of two United States live attenuated vaccines of infectious laryngotracheitis virus (ILTV).</title>
        <authorList>
            <person name="Chandra Y.G."/>
            <person name="Lee J."/>
            <person name="Kong B.W."/>
        </authorList>
    </citation>
    <scope>NUCLEOTIDE SEQUENCE [LARGE SCALE GENOMIC DNA]</scope>
    <source>
        <strain evidence="8">Vaccine Laryngo Vac</strain>
        <strain evidence="7">Vaccine LT Blen</strain>
    </source>
</reference>
<reference evidence="39 47" key="4">
    <citation type="journal article" date="2011" name="Vaccine">
        <title>Comparative analysis of the complete genome sequences of two Australian origin live attenuated vaccines of infectious laryngotracheitis virus.</title>
        <authorList>
            <person name="Lee S.W."/>
            <person name="Devlin J.M."/>
            <person name="Markham J.F."/>
            <person name="Noormohammadi A.H."/>
            <person name="Browning G.F."/>
            <person name="Ficorilli N.P."/>
            <person name="Hartley C.A."/>
            <person name="Markham P.F."/>
        </authorList>
    </citation>
    <scope>NUCLEOTIDE SEQUENCE [LARGE SCALE GENOMIC DNA]</scope>
    <source>
        <strain evidence="6">A20</strain>
        <strain evidence="5">SA2</strain>
    </source>
</reference>
<evidence type="ECO:0000313" key="20">
    <source>
        <dbReference type="EMBL" id="AFN02042.1"/>
    </source>
</evidence>
<dbReference type="EMBL" id="JN804827">
    <property type="protein sequence ID" value="AFN02042.1"/>
    <property type="molecule type" value="Genomic_DNA"/>
</dbReference>
<reference evidence="24" key="11">
    <citation type="submission" date="2012-08" db="EMBL/GenBank/DDBJ databases">
        <title>Molecular characterization of the Taiwan isolate of Dahlia common mosaic virus (DCMV-TW).</title>
        <authorList>
            <person name="Chao H."/>
            <person name="Chen Y."/>
        </authorList>
    </citation>
    <scope>NUCLEOTIDE SEQUENCE</scope>
    <source>
        <strain evidence="25">K317</strain>
        <strain evidence="24">WG</strain>
    </source>
</reference>
<reference evidence="42 48" key="12">
    <citation type="submission" date="2012-08" db="EMBL/GenBank/DDBJ databases">
        <authorList>
            <person name="Xu Y.-L."/>
            <person name="He P."/>
            <person name="Zhang L."/>
            <person name="Dong S.-L."/>
            <person name="Li F."/>
        </authorList>
    </citation>
    <scope>NUCLEOTIDE SEQUENCE [LARGE SCALE GENOMIC DNA]</scope>
</reference>
<dbReference type="Proteomes" id="UP000119799">
    <property type="component" value="Segment"/>
</dbReference>
<dbReference type="InterPro" id="IPR004958">
    <property type="entry name" value="Herpes_UL4"/>
</dbReference>
<evidence type="ECO:0000313" key="36">
    <source>
        <dbReference type="Proteomes" id="UP000101327"/>
    </source>
</evidence>
<dbReference type="Proteomes" id="UP000156266">
    <property type="component" value="Segment"/>
</dbReference>
<evidence type="ECO:0000313" key="17">
    <source>
        <dbReference type="EMBL" id="AFM36580.1"/>
    </source>
</evidence>
<evidence type="ECO:0000313" key="37">
    <source>
        <dbReference type="Proteomes" id="UP000101568"/>
    </source>
</evidence>
<dbReference type="Proteomes" id="UP000173990">
    <property type="component" value="Segment"/>
</dbReference>
<dbReference type="Proteomes" id="UP000148452">
    <property type="component" value="Segment"/>
</dbReference>
<dbReference type="EMBL" id="KP677885">
    <property type="protein sequence ID" value="AJR27845.1"/>
    <property type="molecule type" value="Genomic_DNA"/>
</dbReference>
<dbReference type="RefSeq" id="YP_182391.1">
    <property type="nucleotide sequence ID" value="NC_006623.1"/>
</dbReference>
<evidence type="ECO:0000313" key="22">
    <source>
        <dbReference type="EMBL" id="AGC23171.1"/>
    </source>
</evidence>
<dbReference type="EMBL" id="JQ083493">
    <property type="protein sequence ID" value="AEW67805.1"/>
    <property type="molecule type" value="Genomic_DNA"/>
</dbReference>
<comment type="subcellular location">
    <subcellularLocation>
        <location evidence="1">Host nucleus</location>
    </subcellularLocation>
</comment>
<dbReference type="Proteomes" id="UP000100421">
    <property type="component" value="Segment"/>
</dbReference>
<reference evidence="5" key="6">
    <citation type="submission" date="2011-08" db="EMBL/GenBank/DDBJ databases">
        <authorList>
            <person name="Lee S.-W."/>
            <person name="Devlin J.M."/>
            <person name="Markham J.F."/>
            <person name="Noormohammadi A.H."/>
            <person name="Browning G.F."/>
            <person name="Ficorilli N.P."/>
            <person name="Hartley C.A."/>
            <person name="Markham P.F."/>
        </authorList>
    </citation>
    <scope>NUCLEOTIDE SEQUENCE</scope>
    <source>
        <strain evidence="6">A20</strain>
        <strain evidence="5">SA2</strain>
    </source>
</reference>
<dbReference type="Proteomes" id="UP000166552">
    <property type="component" value="Segment"/>
</dbReference>
<reference evidence="19" key="7">
    <citation type="submission" date="2011-09" db="EMBL/GenBank/DDBJ databases">
        <authorList>
            <person name="Lee S.-W."/>
            <person name="Markham P.F."/>
            <person name="Coppo M.J.C."/>
            <person name="Legione A.R."/>
            <person name="Markham J.F."/>
            <person name="Noormohammadi A.H."/>
            <person name="Browning G.F."/>
            <person name="Ficorilli N.P."/>
            <person name="Hartley C.A."/>
            <person name="Devlin J.M."/>
        </authorList>
    </citation>
    <scope>NUCLEOTIDE SEQUENCE</scope>
    <source>
        <strain evidence="19">ACC78</strain>
        <strain evidence="20">CL9</strain>
    </source>
</reference>
<dbReference type="OrthoDB" id="20530at10239"/>
<dbReference type="Proteomes" id="UP000124840">
    <property type="component" value="Segment"/>
</dbReference>